<proteinExistence type="predicted"/>
<comment type="caution">
    <text evidence="1">The sequence shown here is derived from an EMBL/GenBank/DDBJ whole genome shotgun (WGS) entry which is preliminary data.</text>
</comment>
<dbReference type="EMBL" id="JAGTJR010000019">
    <property type="protein sequence ID" value="KAH7045120.1"/>
    <property type="molecule type" value="Genomic_DNA"/>
</dbReference>
<reference evidence="1 2" key="1">
    <citation type="journal article" date="2021" name="Nat. Commun.">
        <title>Genetic determinants of endophytism in the Arabidopsis root mycobiome.</title>
        <authorList>
            <person name="Mesny F."/>
            <person name="Miyauchi S."/>
            <person name="Thiergart T."/>
            <person name="Pickel B."/>
            <person name="Atanasova L."/>
            <person name="Karlsson M."/>
            <person name="Huettel B."/>
            <person name="Barry K.W."/>
            <person name="Haridas S."/>
            <person name="Chen C."/>
            <person name="Bauer D."/>
            <person name="Andreopoulos W."/>
            <person name="Pangilinan J."/>
            <person name="LaButti K."/>
            <person name="Riley R."/>
            <person name="Lipzen A."/>
            <person name="Clum A."/>
            <person name="Drula E."/>
            <person name="Henrissat B."/>
            <person name="Kohler A."/>
            <person name="Grigoriev I.V."/>
            <person name="Martin F.M."/>
            <person name="Hacquard S."/>
        </authorList>
    </citation>
    <scope>NUCLEOTIDE SEQUENCE [LARGE SCALE GENOMIC DNA]</scope>
    <source>
        <strain evidence="1 2">MPI-SDFR-AT-0080</strain>
    </source>
</reference>
<gene>
    <name evidence="1" type="ORF">B0J12DRAFT_701225</name>
</gene>
<accession>A0ABQ8G4Y1</accession>
<keyword evidence="2" id="KW-1185">Reference proteome</keyword>
<sequence length="105" mass="11745">MADTPFDTFIHAARLFRYNVTDVQKQLLDLAIIVISEILKFIKIGAPSVMVLITLSFAAILHASNAIWLEYTYSEEDWNPTTNEQALIGSGPGYVGKLRFLISLL</sequence>
<evidence type="ECO:0000313" key="1">
    <source>
        <dbReference type="EMBL" id="KAH7045120.1"/>
    </source>
</evidence>
<protein>
    <submittedName>
        <fullName evidence="1">Uncharacterized protein</fullName>
    </submittedName>
</protein>
<organism evidence="1 2">
    <name type="scientific">Macrophomina phaseolina</name>
    <dbReference type="NCBI Taxonomy" id="35725"/>
    <lineage>
        <taxon>Eukaryota</taxon>
        <taxon>Fungi</taxon>
        <taxon>Dikarya</taxon>
        <taxon>Ascomycota</taxon>
        <taxon>Pezizomycotina</taxon>
        <taxon>Dothideomycetes</taxon>
        <taxon>Dothideomycetes incertae sedis</taxon>
        <taxon>Botryosphaeriales</taxon>
        <taxon>Botryosphaeriaceae</taxon>
        <taxon>Macrophomina</taxon>
    </lineage>
</organism>
<dbReference type="Gene3D" id="3.40.50.720">
    <property type="entry name" value="NAD(P)-binding Rossmann-like Domain"/>
    <property type="match status" value="1"/>
</dbReference>
<evidence type="ECO:0000313" key="2">
    <source>
        <dbReference type="Proteomes" id="UP000774617"/>
    </source>
</evidence>
<dbReference type="Proteomes" id="UP000774617">
    <property type="component" value="Unassembled WGS sequence"/>
</dbReference>
<name>A0ABQ8G4Y1_9PEZI</name>